<dbReference type="GO" id="GO:0005886">
    <property type="term" value="C:plasma membrane"/>
    <property type="evidence" value="ECO:0007669"/>
    <property type="project" value="InterPro"/>
</dbReference>
<reference evidence="3" key="1">
    <citation type="submission" date="2010-12" db="EMBL/GenBank/DDBJ databases">
        <title>The genome sequence of Filifactor alocis strain ATCC 35896.</title>
        <authorList>
            <consortium name="The Broad Institute Genome Sequencing Platform"/>
            <person name="Ward D."/>
            <person name="Earl A."/>
            <person name="Feldgarden M."/>
            <person name="Young S.K."/>
            <person name="Gargeya S."/>
            <person name="Zeng Q."/>
            <person name="Alvarado L."/>
            <person name="Berlin A."/>
            <person name="Bochicchio J."/>
            <person name="Chapman S.B."/>
            <person name="Chen Z."/>
            <person name="Freedman E."/>
            <person name="Gellesch M."/>
            <person name="Goldberg J."/>
            <person name="Griggs A."/>
            <person name="Gujja S."/>
            <person name="Heilman E."/>
            <person name="Heiman D."/>
            <person name="Howarth C."/>
            <person name="Mehta T."/>
            <person name="Neiman D."/>
            <person name="Pearson M."/>
            <person name="Roberts A."/>
            <person name="Saif S."/>
            <person name="Shea T."/>
            <person name="Shenoy N."/>
            <person name="Sisk P."/>
            <person name="Stolte C."/>
            <person name="Sykes S."/>
            <person name="White J."/>
            <person name="Yandava C."/>
            <person name="Izard J."/>
            <person name="Blanton J.M."/>
            <person name="Baranova O.V."/>
            <person name="Tanner A.C."/>
            <person name="Dewhirst F.E."/>
            <person name="Haas B."/>
            <person name="Nusbaum C."/>
            <person name="Birren B."/>
        </authorList>
    </citation>
    <scope>NUCLEOTIDE SEQUENCE [LARGE SCALE GENOMIC DNA]</scope>
    <source>
        <strain evidence="3">ATCC 35896 / D40 B5</strain>
    </source>
</reference>
<evidence type="ECO:0000256" key="1">
    <source>
        <dbReference type="SAM" id="Phobius"/>
    </source>
</evidence>
<protein>
    <submittedName>
        <fullName evidence="2">Proton-coupled thiamine transporter YuaJ</fullName>
    </submittedName>
</protein>
<name>D6GQT7_FILAD</name>
<dbReference type="OrthoDB" id="9795813at2"/>
<dbReference type="NCBIfam" id="TIGR02357">
    <property type="entry name" value="ECF_ThiT_YuaJ"/>
    <property type="match status" value="1"/>
</dbReference>
<proteinExistence type="predicted"/>
<dbReference type="InterPro" id="IPR012651">
    <property type="entry name" value="Thia_Transptr_ThiT"/>
</dbReference>
<feature type="transmembrane region" description="Helical" evidence="1">
    <location>
        <begin position="143"/>
        <end position="165"/>
    </location>
</feature>
<keyword evidence="1" id="KW-0812">Transmembrane</keyword>
<sequence length="176" mass="19079">MKQTDVKILVEGGIMIALATLLSFIKVFEMPQGGSVTAVSMAPILIYSCRHGVKKGLVVSTVYGIFQYLLQGGFSIHPMSILLDYILAFGVLGIAGMWKGRQLTELLGCCVAIALRYVVLVISGVVVWGSYAPEGVSPLRYSIGYNASYMLPEGILTIVIIAVLYRKVIRSMKLSV</sequence>
<dbReference type="EMBL" id="CP002390">
    <property type="protein sequence ID" value="EFE29140.1"/>
    <property type="molecule type" value="Genomic_DNA"/>
</dbReference>
<feature type="transmembrane region" description="Helical" evidence="1">
    <location>
        <begin position="7"/>
        <end position="25"/>
    </location>
</feature>
<dbReference type="KEGG" id="faa:HMPREF0389_01062"/>
<dbReference type="eggNOG" id="COG3859">
    <property type="taxonomic scope" value="Bacteria"/>
</dbReference>
<evidence type="ECO:0000313" key="3">
    <source>
        <dbReference type="Proteomes" id="UP000007468"/>
    </source>
</evidence>
<dbReference type="RefSeq" id="WP_014263049.1">
    <property type="nucleotide sequence ID" value="NC_016630.1"/>
</dbReference>
<dbReference type="AlphaFoldDB" id="D6GQT7"/>
<evidence type="ECO:0000313" key="2">
    <source>
        <dbReference type="EMBL" id="EFE29140.1"/>
    </source>
</evidence>
<dbReference type="GO" id="GO:0015234">
    <property type="term" value="F:thiamine transmembrane transporter activity"/>
    <property type="evidence" value="ECO:0007669"/>
    <property type="project" value="InterPro"/>
</dbReference>
<dbReference type="STRING" id="546269.HMPREF0389_01062"/>
<dbReference type="Proteomes" id="UP000007468">
    <property type="component" value="Chromosome"/>
</dbReference>
<dbReference type="Pfam" id="PF09515">
    <property type="entry name" value="Thia_YuaJ"/>
    <property type="match status" value="1"/>
</dbReference>
<organism evidence="2 3">
    <name type="scientific">Filifactor alocis (strain ATCC 35896 / CCUG 47790 / D40 B5)</name>
    <name type="common">Fusobacterium alocis</name>
    <dbReference type="NCBI Taxonomy" id="546269"/>
    <lineage>
        <taxon>Bacteria</taxon>
        <taxon>Bacillati</taxon>
        <taxon>Bacillota</taxon>
        <taxon>Clostridia</taxon>
        <taxon>Peptostreptococcales</taxon>
        <taxon>Filifactoraceae</taxon>
        <taxon>Filifactor</taxon>
    </lineage>
</organism>
<keyword evidence="3" id="KW-1185">Reference proteome</keyword>
<accession>D6GQT7</accession>
<feature type="transmembrane region" description="Helical" evidence="1">
    <location>
        <begin position="82"/>
        <end position="99"/>
    </location>
</feature>
<keyword evidence="1" id="KW-0472">Membrane</keyword>
<dbReference type="PATRIC" id="fig|546269.5.peg.1584"/>
<gene>
    <name evidence="2" type="ordered locus">HMPREF0389_01062</name>
</gene>
<feature type="transmembrane region" description="Helical" evidence="1">
    <location>
        <begin position="106"/>
        <end position="131"/>
    </location>
</feature>
<dbReference type="Gene3D" id="1.10.1760.20">
    <property type="match status" value="1"/>
</dbReference>
<keyword evidence="1" id="KW-1133">Transmembrane helix</keyword>